<dbReference type="PROSITE" id="PS50801">
    <property type="entry name" value="STAS"/>
    <property type="match status" value="1"/>
</dbReference>
<dbReference type="Gene3D" id="3.30.750.24">
    <property type="entry name" value="STAS domain"/>
    <property type="match status" value="1"/>
</dbReference>
<comment type="similarity">
    <text evidence="1 2">Belongs to the anti-sigma-factor antagonist family.</text>
</comment>
<dbReference type="InterPro" id="IPR036513">
    <property type="entry name" value="STAS_dom_sf"/>
</dbReference>
<dbReference type="EMBL" id="BONY01000051">
    <property type="protein sequence ID" value="GIH08546.1"/>
    <property type="molecule type" value="Genomic_DNA"/>
</dbReference>
<dbReference type="SUPFAM" id="SSF52091">
    <property type="entry name" value="SpoIIaa-like"/>
    <property type="match status" value="1"/>
</dbReference>
<dbReference type="GO" id="GO:0043856">
    <property type="term" value="F:anti-sigma factor antagonist activity"/>
    <property type="evidence" value="ECO:0007669"/>
    <property type="project" value="InterPro"/>
</dbReference>
<reference evidence="4" key="1">
    <citation type="submission" date="2021-01" db="EMBL/GenBank/DDBJ databases">
        <title>Whole genome shotgun sequence of Rhizocola hellebori NBRC 109834.</title>
        <authorList>
            <person name="Komaki H."/>
            <person name="Tamura T."/>
        </authorList>
    </citation>
    <scope>NUCLEOTIDE SEQUENCE</scope>
    <source>
        <strain evidence="4">NBRC 109834</strain>
    </source>
</reference>
<dbReference type="AlphaFoldDB" id="A0A8J3VJY6"/>
<dbReference type="CDD" id="cd07043">
    <property type="entry name" value="STAS_anti-anti-sigma_factors"/>
    <property type="match status" value="1"/>
</dbReference>
<evidence type="ECO:0000259" key="3">
    <source>
        <dbReference type="PROSITE" id="PS50801"/>
    </source>
</evidence>
<name>A0A8J3VJY6_9ACTN</name>
<dbReference type="NCBIfam" id="TIGR00377">
    <property type="entry name" value="ant_ant_sig"/>
    <property type="match status" value="1"/>
</dbReference>
<protein>
    <recommendedName>
        <fullName evidence="2">Anti-sigma factor antagonist</fullName>
    </recommendedName>
</protein>
<proteinExistence type="inferred from homology"/>
<evidence type="ECO:0000313" key="5">
    <source>
        <dbReference type="Proteomes" id="UP000612899"/>
    </source>
</evidence>
<dbReference type="InterPro" id="IPR003658">
    <property type="entry name" value="Anti-sigma_ant"/>
</dbReference>
<keyword evidence="5" id="KW-1185">Reference proteome</keyword>
<evidence type="ECO:0000256" key="1">
    <source>
        <dbReference type="ARBA" id="ARBA00009013"/>
    </source>
</evidence>
<evidence type="ECO:0000313" key="4">
    <source>
        <dbReference type="EMBL" id="GIH08546.1"/>
    </source>
</evidence>
<accession>A0A8J3VJY6</accession>
<dbReference type="PANTHER" id="PTHR33495:SF2">
    <property type="entry name" value="ANTI-SIGMA FACTOR ANTAGONIST TM_1081-RELATED"/>
    <property type="match status" value="1"/>
</dbReference>
<dbReference type="RefSeq" id="WP_203912298.1">
    <property type="nucleotide sequence ID" value="NZ_BONY01000051.1"/>
</dbReference>
<dbReference type="PANTHER" id="PTHR33495">
    <property type="entry name" value="ANTI-SIGMA FACTOR ANTAGONIST TM_1081-RELATED-RELATED"/>
    <property type="match status" value="1"/>
</dbReference>
<evidence type="ECO:0000256" key="2">
    <source>
        <dbReference type="RuleBase" id="RU003749"/>
    </source>
</evidence>
<comment type="caution">
    <text evidence="4">The sequence shown here is derived from an EMBL/GenBank/DDBJ whole genome shotgun (WGS) entry which is preliminary data.</text>
</comment>
<sequence length="107" mass="11265">MFSVDHVPDGGRIIVKVAGDIDLATADKLAESLEEAVVRAAEVRVDLSEVTFLDSTGIRSLVQAYRSSQGRGGVFYVVGARQWVAKVLDVTGVGPLLAPPADDNPAT</sequence>
<gene>
    <name evidence="4" type="ORF">Rhe02_66130</name>
</gene>
<feature type="domain" description="STAS" evidence="3">
    <location>
        <begin position="11"/>
        <end position="107"/>
    </location>
</feature>
<dbReference type="Pfam" id="PF13466">
    <property type="entry name" value="STAS_2"/>
    <property type="match status" value="1"/>
</dbReference>
<dbReference type="InterPro" id="IPR058548">
    <property type="entry name" value="MlaB-like_STAS"/>
</dbReference>
<dbReference type="Proteomes" id="UP000612899">
    <property type="component" value="Unassembled WGS sequence"/>
</dbReference>
<dbReference type="InterPro" id="IPR002645">
    <property type="entry name" value="STAS_dom"/>
</dbReference>
<organism evidence="4 5">
    <name type="scientific">Rhizocola hellebori</name>
    <dbReference type="NCBI Taxonomy" id="1392758"/>
    <lineage>
        <taxon>Bacteria</taxon>
        <taxon>Bacillati</taxon>
        <taxon>Actinomycetota</taxon>
        <taxon>Actinomycetes</taxon>
        <taxon>Micromonosporales</taxon>
        <taxon>Micromonosporaceae</taxon>
        <taxon>Rhizocola</taxon>
    </lineage>
</organism>